<feature type="binding site" evidence="7">
    <location>
        <position position="279"/>
    </location>
    <ligand>
        <name>glyoxylate</name>
        <dbReference type="ChEBI" id="CHEBI:36655"/>
    </ligand>
</feature>
<evidence type="ECO:0000256" key="7">
    <source>
        <dbReference type="PIRSR" id="PIRSR000138-2"/>
    </source>
</evidence>
<dbReference type="GO" id="GO:0004459">
    <property type="term" value="F:L-lactate dehydrogenase (NAD+) activity"/>
    <property type="evidence" value="ECO:0007669"/>
    <property type="project" value="TreeGrafter"/>
</dbReference>
<protein>
    <submittedName>
        <fullName evidence="9">(S)-mandelate dehydrogenase</fullName>
    </submittedName>
</protein>
<feature type="active site" description="Proton acceptor" evidence="6">
    <location>
        <position position="279"/>
    </location>
</feature>
<dbReference type="PROSITE" id="PS00557">
    <property type="entry name" value="FMN_HYDROXY_ACID_DH_1"/>
    <property type="match status" value="1"/>
</dbReference>
<comment type="cofactor">
    <cofactor evidence="1">
        <name>FMN</name>
        <dbReference type="ChEBI" id="CHEBI:58210"/>
    </cofactor>
</comment>
<feature type="binding site" evidence="7">
    <location>
        <position position="131"/>
    </location>
    <ligand>
        <name>FMN</name>
        <dbReference type="ChEBI" id="CHEBI:58210"/>
    </ligand>
</feature>
<feature type="binding site" evidence="7">
    <location>
        <position position="168"/>
    </location>
    <ligand>
        <name>glyoxylate</name>
        <dbReference type="ChEBI" id="CHEBI:36655"/>
    </ligand>
</feature>
<dbReference type="PANTHER" id="PTHR10578:SF107">
    <property type="entry name" value="2-HYDROXYACID OXIDASE 1"/>
    <property type="match status" value="1"/>
</dbReference>
<dbReference type="GO" id="GO:0009060">
    <property type="term" value="P:aerobic respiration"/>
    <property type="evidence" value="ECO:0007669"/>
    <property type="project" value="TreeGrafter"/>
</dbReference>
<feature type="domain" description="FMN hydroxy acid dehydrogenase" evidence="8">
    <location>
        <begin position="2"/>
        <end position="384"/>
    </location>
</feature>
<evidence type="ECO:0000256" key="6">
    <source>
        <dbReference type="PIRSR" id="PIRSR000138-1"/>
    </source>
</evidence>
<dbReference type="OrthoDB" id="9770452at2"/>
<evidence type="ECO:0000313" key="10">
    <source>
        <dbReference type="Proteomes" id="UP000192708"/>
    </source>
</evidence>
<dbReference type="InterPro" id="IPR008259">
    <property type="entry name" value="FMN_hydac_DH_AS"/>
</dbReference>
<keyword evidence="3 7" id="KW-0288">FMN</keyword>
<reference evidence="9 10" key="1">
    <citation type="submission" date="2017-04" db="EMBL/GenBank/DDBJ databases">
        <authorList>
            <person name="Afonso C.L."/>
            <person name="Miller P.J."/>
            <person name="Scott M.A."/>
            <person name="Spackman E."/>
            <person name="Goraichik I."/>
            <person name="Dimitrov K.M."/>
            <person name="Suarez D.L."/>
            <person name="Swayne D.E."/>
        </authorList>
    </citation>
    <scope>NUCLEOTIDE SEQUENCE [LARGE SCALE GENOMIC DNA]</scope>
    <source>
        <strain evidence="9 10">VK13</strain>
    </source>
</reference>
<dbReference type="InterPro" id="IPR000262">
    <property type="entry name" value="FMN-dep_DH"/>
</dbReference>
<organism evidence="9 10">
    <name type="scientific">Polynucleobacter kasalickyi</name>
    <dbReference type="NCBI Taxonomy" id="1938817"/>
    <lineage>
        <taxon>Bacteria</taxon>
        <taxon>Pseudomonadati</taxon>
        <taxon>Pseudomonadota</taxon>
        <taxon>Betaproteobacteria</taxon>
        <taxon>Burkholderiales</taxon>
        <taxon>Burkholderiaceae</taxon>
        <taxon>Polynucleobacter</taxon>
    </lineage>
</organism>
<dbReference type="PROSITE" id="PS51349">
    <property type="entry name" value="FMN_HYDROXY_ACID_DH_2"/>
    <property type="match status" value="1"/>
</dbReference>
<dbReference type="GO" id="GO:0010181">
    <property type="term" value="F:FMN binding"/>
    <property type="evidence" value="ECO:0007669"/>
    <property type="project" value="InterPro"/>
</dbReference>
<keyword evidence="2 7" id="KW-0285">Flavoprotein</keyword>
<keyword evidence="10" id="KW-1185">Reference proteome</keyword>
<evidence type="ECO:0000313" key="9">
    <source>
        <dbReference type="EMBL" id="SMC31924.1"/>
    </source>
</evidence>
<feature type="binding site" evidence="7">
    <location>
        <position position="255"/>
    </location>
    <ligand>
        <name>FMN</name>
        <dbReference type="ChEBI" id="CHEBI:58210"/>
    </ligand>
</feature>
<evidence type="ECO:0000256" key="1">
    <source>
        <dbReference type="ARBA" id="ARBA00001917"/>
    </source>
</evidence>
<feature type="binding site" evidence="7">
    <location>
        <position position="133"/>
    </location>
    <ligand>
        <name>glyoxylate</name>
        <dbReference type="ChEBI" id="CHEBI:36655"/>
    </ligand>
</feature>
<evidence type="ECO:0000256" key="5">
    <source>
        <dbReference type="ARBA" id="ARBA00024042"/>
    </source>
</evidence>
<feature type="binding site" evidence="7">
    <location>
        <position position="110"/>
    </location>
    <ligand>
        <name>FMN</name>
        <dbReference type="ChEBI" id="CHEBI:58210"/>
    </ligand>
</feature>
<dbReference type="PANTHER" id="PTHR10578">
    <property type="entry name" value="S -2-HYDROXY-ACID OXIDASE-RELATED"/>
    <property type="match status" value="1"/>
</dbReference>
<feature type="binding site" evidence="7">
    <location>
        <begin position="333"/>
        <end position="334"/>
    </location>
    <ligand>
        <name>FMN</name>
        <dbReference type="ChEBI" id="CHEBI:58210"/>
    </ligand>
</feature>
<feature type="binding site" evidence="7">
    <location>
        <position position="277"/>
    </location>
    <ligand>
        <name>FMN</name>
        <dbReference type="ChEBI" id="CHEBI:58210"/>
    </ligand>
</feature>
<dbReference type="GO" id="GO:0005886">
    <property type="term" value="C:plasma membrane"/>
    <property type="evidence" value="ECO:0007669"/>
    <property type="project" value="TreeGrafter"/>
</dbReference>
<dbReference type="CDD" id="cd02809">
    <property type="entry name" value="alpha_hydroxyacid_oxid_FMN"/>
    <property type="match status" value="1"/>
</dbReference>
<dbReference type="InterPro" id="IPR037396">
    <property type="entry name" value="FMN_HAD"/>
</dbReference>
<gene>
    <name evidence="9" type="ORF">SAMN06296008_10252</name>
</gene>
<feature type="binding site" evidence="7">
    <location>
        <begin position="310"/>
        <end position="314"/>
    </location>
    <ligand>
        <name>FMN</name>
        <dbReference type="ChEBI" id="CHEBI:58210"/>
    </ligand>
</feature>
<dbReference type="Pfam" id="PF01070">
    <property type="entry name" value="FMN_dh"/>
    <property type="match status" value="1"/>
</dbReference>
<proteinExistence type="inferred from homology"/>
<dbReference type="Gene3D" id="3.20.20.70">
    <property type="entry name" value="Aldolase class I"/>
    <property type="match status" value="1"/>
</dbReference>
<dbReference type="FunFam" id="3.20.20.70:FF:000029">
    <property type="entry name" value="L-lactate dehydrogenase"/>
    <property type="match status" value="1"/>
</dbReference>
<dbReference type="STRING" id="1938817.SAMN06296008_10252"/>
<dbReference type="SUPFAM" id="SSF51395">
    <property type="entry name" value="FMN-linked oxidoreductases"/>
    <property type="match status" value="1"/>
</dbReference>
<feature type="binding site" evidence="7">
    <location>
        <begin position="81"/>
        <end position="83"/>
    </location>
    <ligand>
        <name>FMN</name>
        <dbReference type="ChEBI" id="CHEBI:58210"/>
    </ligand>
</feature>
<dbReference type="RefSeq" id="WP_084282288.1">
    <property type="nucleotide sequence ID" value="NZ_FWXJ01000002.1"/>
</dbReference>
<dbReference type="PIRSF" id="PIRSF000138">
    <property type="entry name" value="Al-hdrx_acd_dh"/>
    <property type="match status" value="1"/>
</dbReference>
<dbReference type="EMBL" id="FWXJ01000002">
    <property type="protein sequence ID" value="SMC31924.1"/>
    <property type="molecule type" value="Genomic_DNA"/>
</dbReference>
<evidence type="ECO:0000256" key="3">
    <source>
        <dbReference type="ARBA" id="ARBA00022643"/>
    </source>
</evidence>
<dbReference type="InterPro" id="IPR012133">
    <property type="entry name" value="Alpha-hydoxy_acid_DH_FMN"/>
</dbReference>
<evidence type="ECO:0000256" key="4">
    <source>
        <dbReference type="ARBA" id="ARBA00023002"/>
    </source>
</evidence>
<feature type="binding site" evidence="7">
    <location>
        <position position="282"/>
    </location>
    <ligand>
        <name>glyoxylate</name>
        <dbReference type="ChEBI" id="CHEBI:36655"/>
    </ligand>
</feature>
<feature type="binding site" evidence="7">
    <location>
        <position position="159"/>
    </location>
    <ligand>
        <name>FMN</name>
        <dbReference type="ChEBI" id="CHEBI:58210"/>
    </ligand>
</feature>
<name>A0A1W1Y723_9BURK</name>
<sequence>MLSVNELYSIEELRLRAKARLPKAIFDFFDGGAEDEITLNANRQAFKDQFIVPQGLNDVSHVDTSTMILDHFFSFPCAIAPTGAVGFGWRNGDLAIARAASDHHIPYTLSTTATASIEKIARFVPGRLWFQAYVLKDQDFFFKLLQRAYHCDYEAIMITIDLPVGGKRERDLRNHFSVPFKFTSRNLSDFATRPRWAIPMLLGGIPKFENLVGMRNTYHQDANQTSSVGKYYDPSFDWDALKRVRDYWTRKLIVKGVQSPIDAQRLVELGVDAIVVSNHGGRQLDGAQATLRALPAILKIVDGKIPVFVDGGIRRGSDIFKALAMGAQGTLIGRATLYGALAGGNEGANRALDILQDEFKRTMQLSGMRTIGEIHHYGTYLLANK</sequence>
<dbReference type="Proteomes" id="UP000192708">
    <property type="component" value="Unassembled WGS sequence"/>
</dbReference>
<keyword evidence="4" id="KW-0560">Oxidoreductase</keyword>
<evidence type="ECO:0000259" key="8">
    <source>
        <dbReference type="PROSITE" id="PS51349"/>
    </source>
</evidence>
<evidence type="ECO:0000256" key="2">
    <source>
        <dbReference type="ARBA" id="ARBA00022630"/>
    </source>
</evidence>
<accession>A0A1W1Y723</accession>
<dbReference type="AlphaFoldDB" id="A0A1W1Y723"/>
<comment type="similarity">
    <text evidence="5">Belongs to the FMN-dependent alpha-hydroxy acid dehydrogenase family.</text>
</comment>
<dbReference type="InterPro" id="IPR013785">
    <property type="entry name" value="Aldolase_TIM"/>
</dbReference>